<comment type="caution">
    <text evidence="1">The sequence shown here is derived from an EMBL/GenBank/DDBJ whole genome shotgun (WGS) entry which is preliminary data.</text>
</comment>
<dbReference type="Proteomes" id="UP000714618">
    <property type="component" value="Unassembled WGS sequence"/>
</dbReference>
<gene>
    <name evidence="1" type="ORF">AWRI4233_LOCUS2220</name>
</gene>
<accession>A0A9N8JQH1</accession>
<dbReference type="AlphaFoldDB" id="A0A9N8JQH1"/>
<evidence type="ECO:0000313" key="2">
    <source>
        <dbReference type="Proteomes" id="UP000714618"/>
    </source>
</evidence>
<organism evidence="1 2">
    <name type="scientific">Aureobasidium mustum</name>
    <dbReference type="NCBI Taxonomy" id="2773714"/>
    <lineage>
        <taxon>Eukaryota</taxon>
        <taxon>Fungi</taxon>
        <taxon>Dikarya</taxon>
        <taxon>Ascomycota</taxon>
        <taxon>Pezizomycotina</taxon>
        <taxon>Dothideomycetes</taxon>
        <taxon>Dothideomycetidae</taxon>
        <taxon>Dothideales</taxon>
        <taxon>Saccotheciaceae</taxon>
        <taxon>Aureobasidium</taxon>
    </lineage>
</organism>
<keyword evidence="2" id="KW-1185">Reference proteome</keyword>
<evidence type="ECO:0000313" key="1">
    <source>
        <dbReference type="EMBL" id="CAD0089393.1"/>
    </source>
</evidence>
<name>A0A9N8JQH1_9PEZI</name>
<reference evidence="1" key="1">
    <citation type="submission" date="2020-06" db="EMBL/GenBank/DDBJ databases">
        <authorList>
            <person name="Onetto C."/>
        </authorList>
    </citation>
    <scope>NUCLEOTIDE SEQUENCE</scope>
</reference>
<dbReference type="OrthoDB" id="4187154at2759"/>
<sequence>MSNSISQRARSAALREKLKEIARQERVAASNSHNTEPQIIQKAVSIRLWRLMQRRLRDPSAGKKLKPIRITDTALPSSELDGDVLSFEQEDESHTYSQSEDFVELNGEDEEDLLDVEYESEWEDLFTDLEIGDSPVDDDMLDYLHDEQHDGHNEITAGLLEDELSLVSEDMLEL</sequence>
<proteinExistence type="predicted"/>
<protein>
    <submittedName>
        <fullName evidence="1">Uncharacterized protein</fullName>
    </submittedName>
</protein>
<dbReference type="EMBL" id="CAIJEO010000003">
    <property type="protein sequence ID" value="CAD0089393.1"/>
    <property type="molecule type" value="Genomic_DNA"/>
</dbReference>